<dbReference type="EMBL" id="FOVR01000001">
    <property type="protein sequence ID" value="SFN46915.1"/>
    <property type="molecule type" value="Genomic_DNA"/>
</dbReference>
<dbReference type="Proteomes" id="UP000199236">
    <property type="component" value="Unassembled WGS sequence"/>
</dbReference>
<dbReference type="AlphaFoldDB" id="A0A1I4Z9G6"/>
<evidence type="ECO:0000313" key="2">
    <source>
        <dbReference type="Proteomes" id="UP000199236"/>
    </source>
</evidence>
<proteinExistence type="predicted"/>
<dbReference type="PANTHER" id="PTHR13061:SF29">
    <property type="entry name" value="GAMMA CARBONIC ANHYDRASE-LIKE 1, MITOCHONDRIAL-RELATED"/>
    <property type="match status" value="1"/>
</dbReference>
<dbReference type="SUPFAM" id="SSF51161">
    <property type="entry name" value="Trimeric LpxA-like enzymes"/>
    <property type="match status" value="1"/>
</dbReference>
<accession>A0A1I4Z9G6</accession>
<gene>
    <name evidence="1" type="ORF">SAMN04488056_1013</name>
</gene>
<sequence>MILKHNGKSPVIDPSCRIAPNATICGDVTLGANCSVGFGAVITAESGAVIIEENTVIMDTAVIRGVRDNPVWIGRNVLVGPRAYLTGCSISDDVFLATGCSVFNGAKIEAQCEVRVNAIVHLRTKLERGTVVPLGWIAVGNPARILPPEEHDTIWEIQKPLNFPNYVFGVKRPQEGETIMPDVMPRYAAALKRWHDLDVEDTQHQA</sequence>
<dbReference type="RefSeq" id="WP_090067593.1">
    <property type="nucleotide sequence ID" value="NZ_FOVR01000001.1"/>
</dbReference>
<keyword evidence="2" id="KW-1185">Reference proteome</keyword>
<reference evidence="1 2" key="1">
    <citation type="submission" date="2016-10" db="EMBL/GenBank/DDBJ databases">
        <authorList>
            <person name="de Groot N.N."/>
        </authorList>
    </citation>
    <scope>NUCLEOTIDE SEQUENCE [LARGE SCALE GENOMIC DNA]</scope>
    <source>
        <strain evidence="1 2">CGMCC 1.9157</strain>
    </source>
</reference>
<keyword evidence="1" id="KW-0808">Transferase</keyword>
<dbReference type="Gene3D" id="2.160.10.10">
    <property type="entry name" value="Hexapeptide repeat proteins"/>
    <property type="match status" value="1"/>
</dbReference>
<organism evidence="1 2">
    <name type="scientific">Cohaesibacter marisflavi</name>
    <dbReference type="NCBI Taxonomy" id="655353"/>
    <lineage>
        <taxon>Bacteria</taxon>
        <taxon>Pseudomonadati</taxon>
        <taxon>Pseudomonadota</taxon>
        <taxon>Alphaproteobacteria</taxon>
        <taxon>Hyphomicrobiales</taxon>
        <taxon>Cohaesibacteraceae</taxon>
    </lineage>
</organism>
<name>A0A1I4Z9G6_9HYPH</name>
<protein>
    <submittedName>
        <fullName evidence="1">Carbonic anhydrase or acetyltransferase, isoleucine patch superfamily</fullName>
    </submittedName>
</protein>
<dbReference type="InterPro" id="IPR001451">
    <property type="entry name" value="Hexapep"/>
</dbReference>
<dbReference type="STRING" id="655353.SAMN04488056_1013"/>
<dbReference type="InterPro" id="IPR050484">
    <property type="entry name" value="Transf_Hexapept/Carb_Anhydrase"/>
</dbReference>
<dbReference type="OrthoDB" id="9803036at2"/>
<dbReference type="Pfam" id="PF00132">
    <property type="entry name" value="Hexapep"/>
    <property type="match status" value="1"/>
</dbReference>
<dbReference type="Pfam" id="PF14602">
    <property type="entry name" value="Hexapep_2"/>
    <property type="match status" value="1"/>
</dbReference>
<dbReference type="GO" id="GO:0016740">
    <property type="term" value="F:transferase activity"/>
    <property type="evidence" value="ECO:0007669"/>
    <property type="project" value="UniProtKB-KW"/>
</dbReference>
<dbReference type="InterPro" id="IPR011004">
    <property type="entry name" value="Trimer_LpxA-like_sf"/>
</dbReference>
<dbReference type="PANTHER" id="PTHR13061">
    <property type="entry name" value="DYNACTIN SUBUNIT P25"/>
    <property type="match status" value="1"/>
</dbReference>
<evidence type="ECO:0000313" key="1">
    <source>
        <dbReference type="EMBL" id="SFN46915.1"/>
    </source>
</evidence>